<keyword evidence="2" id="KW-0326">Glycosidase</keyword>
<dbReference type="InterPro" id="IPR008928">
    <property type="entry name" value="6-hairpin_glycosidase_sf"/>
</dbReference>
<dbReference type="Gene3D" id="3.40.50.1000">
    <property type="entry name" value="HAD superfamily/HAD-like"/>
    <property type="match status" value="1"/>
</dbReference>
<dbReference type="InterPro" id="IPR012341">
    <property type="entry name" value="6hp_glycosidase-like_sf"/>
</dbReference>
<dbReference type="SUPFAM" id="SSF74650">
    <property type="entry name" value="Galactose mutarotase-like"/>
    <property type="match status" value="1"/>
</dbReference>
<dbReference type="InterPro" id="IPR006439">
    <property type="entry name" value="HAD-SF_hydro_IA"/>
</dbReference>
<proteinExistence type="inferred from homology"/>
<evidence type="ECO:0000256" key="2">
    <source>
        <dbReference type="ARBA" id="ARBA00023295"/>
    </source>
</evidence>
<dbReference type="Pfam" id="PF00702">
    <property type="entry name" value="Hydrolase"/>
    <property type="match status" value="1"/>
</dbReference>
<dbReference type="NCBIfam" id="TIGR02009">
    <property type="entry name" value="PGMB-YQAB-SF"/>
    <property type="match status" value="1"/>
</dbReference>
<accession>A0ABW0BDL1</accession>
<protein>
    <submittedName>
        <fullName evidence="7">Beta-phosphoglucomutase family hydrolase</fullName>
    </submittedName>
</protein>
<dbReference type="Proteomes" id="UP001596087">
    <property type="component" value="Unassembled WGS sequence"/>
</dbReference>
<dbReference type="InterPro" id="IPR023214">
    <property type="entry name" value="HAD_sf"/>
</dbReference>
<evidence type="ECO:0000313" key="7">
    <source>
        <dbReference type="EMBL" id="MFC5175137.1"/>
    </source>
</evidence>
<evidence type="ECO:0000259" key="4">
    <source>
        <dbReference type="Pfam" id="PF03632"/>
    </source>
</evidence>
<dbReference type="InterPro" id="IPR023198">
    <property type="entry name" value="PGP-like_dom2"/>
</dbReference>
<dbReference type="Pfam" id="PF03633">
    <property type="entry name" value="Glyco_hydro_65C"/>
    <property type="match status" value="1"/>
</dbReference>
<feature type="domain" description="Glycoside hydrolase family 65 C-terminal" evidence="5">
    <location>
        <begin position="999"/>
        <end position="1053"/>
    </location>
</feature>
<keyword evidence="7" id="KW-0378">Hydrolase</keyword>
<evidence type="ECO:0000259" key="6">
    <source>
        <dbReference type="Pfam" id="PF03636"/>
    </source>
</evidence>
<dbReference type="SUPFAM" id="SSF48208">
    <property type="entry name" value="Six-hairpin glycosidases"/>
    <property type="match status" value="1"/>
</dbReference>
<evidence type="ECO:0000256" key="3">
    <source>
        <dbReference type="SAM" id="MobiDB-lite"/>
    </source>
</evidence>
<dbReference type="GO" id="GO:0016787">
    <property type="term" value="F:hydrolase activity"/>
    <property type="evidence" value="ECO:0007669"/>
    <property type="project" value="UniProtKB-KW"/>
</dbReference>
<dbReference type="InterPro" id="IPR005194">
    <property type="entry name" value="Glyco_hydro_65_C"/>
</dbReference>
<dbReference type="Gene3D" id="2.70.98.40">
    <property type="entry name" value="Glycoside hydrolase, family 65, N-terminal domain"/>
    <property type="match status" value="1"/>
</dbReference>
<dbReference type="Pfam" id="PF03636">
    <property type="entry name" value="Glyco_hydro_65N"/>
    <property type="match status" value="1"/>
</dbReference>
<dbReference type="InterPro" id="IPR005196">
    <property type="entry name" value="Glyco_hydro_65_N"/>
</dbReference>
<evidence type="ECO:0000313" key="8">
    <source>
        <dbReference type="Proteomes" id="UP001596087"/>
    </source>
</evidence>
<organism evidence="7 8">
    <name type="scientific">Nocardioides taihuensis</name>
    <dbReference type="NCBI Taxonomy" id="1835606"/>
    <lineage>
        <taxon>Bacteria</taxon>
        <taxon>Bacillati</taxon>
        <taxon>Actinomycetota</taxon>
        <taxon>Actinomycetes</taxon>
        <taxon>Propionibacteriales</taxon>
        <taxon>Nocardioidaceae</taxon>
        <taxon>Nocardioides</taxon>
    </lineage>
</organism>
<name>A0ABW0BDL1_9ACTN</name>
<comment type="caution">
    <text evidence="7">The sequence shown here is derived from an EMBL/GenBank/DDBJ whole genome shotgun (WGS) entry which is preliminary data.</text>
</comment>
<feature type="region of interest" description="Disordered" evidence="3">
    <location>
        <begin position="1"/>
        <end position="27"/>
    </location>
</feature>
<keyword evidence="8" id="KW-1185">Reference proteome</keyword>
<evidence type="ECO:0000259" key="5">
    <source>
        <dbReference type="Pfam" id="PF03633"/>
    </source>
</evidence>
<dbReference type="SFLD" id="SFLDG01129">
    <property type="entry name" value="C1.5:_HAD__Beta-PGM__Phosphata"/>
    <property type="match status" value="1"/>
</dbReference>
<dbReference type="Gene3D" id="1.10.150.240">
    <property type="entry name" value="Putative phosphatase, domain 2"/>
    <property type="match status" value="1"/>
</dbReference>
<dbReference type="PANTHER" id="PTHR11051">
    <property type="entry name" value="GLYCOSYL HYDROLASE-RELATED"/>
    <property type="match status" value="1"/>
</dbReference>
<feature type="domain" description="Glycoside hydrolase family 65 N-terminal" evidence="6">
    <location>
        <begin position="284"/>
        <end position="537"/>
    </location>
</feature>
<dbReference type="Pfam" id="PF03632">
    <property type="entry name" value="Glyco_hydro_65m"/>
    <property type="match status" value="1"/>
</dbReference>
<dbReference type="InterPro" id="IPR037018">
    <property type="entry name" value="GH65_N"/>
</dbReference>
<dbReference type="InterPro" id="IPR011013">
    <property type="entry name" value="Gal_mutarotase_sf_dom"/>
</dbReference>
<dbReference type="Gene3D" id="1.50.10.10">
    <property type="match status" value="1"/>
</dbReference>
<dbReference type="Gene3D" id="2.60.420.10">
    <property type="entry name" value="Maltose phosphorylase, domain 3"/>
    <property type="match status" value="1"/>
</dbReference>
<feature type="region of interest" description="Disordered" evidence="3">
    <location>
        <begin position="1065"/>
        <end position="1089"/>
    </location>
</feature>
<sequence length="1089" mass="118906">MSGVATQHTIEPDATRGGVTGSNSGPRAALRPPYAAVIFDMDGVVTDTAAIHAEAWKRLFDEVLRDPRLASDADTAGFDPRADYRRYVDGRSREDGVRTFLASRQLRVPEGIQTDGADVWSVPGLGARKNAIFLDLLAEREVRVFPGTQALLKRLRDGHVPTGLVTASRNAPALLAAAGITDLFDVVVDGTRAHELGLAGKPDPAMFIETARLLGVDPGQAAVVEDAIAGVQAARRGMFGLVVGVARQDNRAALEAAGADIVVEDVSQLDLGVRRRTDPWVVTFEGFDPAHEGHREALTTLANGYLGTRGAAPETRADGTHYPGTYLAGVYNRLTSSIQGAAVEDEQVVNVPNWLPFDLRVDDGEWWSAGGLSTERESTGLDLRRGLLVRRVLLTDRRGRRLRLIQRRLVSLARRHIAALETTLVAEGWDGTVTIRSGIDATVTNAGVAEFRALANRHLMDVQGAPLDPHLLVVEAETTSSRIRIATAVRTLVNARHTNRPTYVQSTPGFHAQEFTLDMTDGQDVRVEKTAAIVTSKDSAVASPREGALAELARAPERFGELLTEHEADWAQLWTRFAVTVDGLDAQDAMILNLHLFHLAQTFTQHTAQLDAGVPARGLHGQGYRGHVFWDELFVLPLLTTQAPAVSRAVLEYRWRRLPAARHAASRLGLAGAVFPWQSGSSGREETPDRLFNPRSGRWMPDNSWRQRHVGLAVAFNAWAYYAATADLTWLAERGGELIIDVARAFASMARYDPVGDRFHIEGVMGPDEYHDGYPDTPGSGLRDNACTNVMTAWVCSRALDVLELLRGQACDELISTLHVEPDEPDRWKHLRRRLTVPVHDGIISQFDGYQHLAELDWEHYRSAHANIGRLDLILEAEGDTTNRYKLAKQADVLMLVYLLDVDELLGVLSTLGYSMTEQDLARTVDHYLARTAHGSTLSRVVHTSVLARFDPDRAWALFREALVADLDDTQGGTTKEGVHLGAMAGTVDIVRTTFAGFRISERGLTASPCLPPEIKAVSFRVHYQGHHVTIHVSEGGVHFDAHDCVTPHPLRVGTNGTATVLQPGTSRHLPSIRATPGSGSGGLTSRIC</sequence>
<dbReference type="PANTHER" id="PTHR11051:SF8">
    <property type="entry name" value="PROTEIN-GLUCOSYLGALACTOSYLHYDROXYLYSINE GLUCOSIDASE"/>
    <property type="match status" value="1"/>
</dbReference>
<dbReference type="EMBL" id="JBHSKD010000002">
    <property type="protein sequence ID" value="MFC5175137.1"/>
    <property type="molecule type" value="Genomic_DNA"/>
</dbReference>
<gene>
    <name evidence="7" type="ORF">ACFPGP_00545</name>
</gene>
<reference evidence="8" key="1">
    <citation type="journal article" date="2019" name="Int. J. Syst. Evol. Microbiol.">
        <title>The Global Catalogue of Microorganisms (GCM) 10K type strain sequencing project: providing services to taxonomists for standard genome sequencing and annotation.</title>
        <authorList>
            <consortium name="The Broad Institute Genomics Platform"/>
            <consortium name="The Broad Institute Genome Sequencing Center for Infectious Disease"/>
            <person name="Wu L."/>
            <person name="Ma J."/>
        </authorList>
    </citation>
    <scope>NUCLEOTIDE SEQUENCE [LARGE SCALE GENOMIC DNA]</scope>
    <source>
        <strain evidence="8">DFY41</strain>
    </source>
</reference>
<dbReference type="InterPro" id="IPR005195">
    <property type="entry name" value="Glyco_hydro_65_M"/>
</dbReference>
<dbReference type="SUPFAM" id="SSF56784">
    <property type="entry name" value="HAD-like"/>
    <property type="match status" value="1"/>
</dbReference>
<dbReference type="InterPro" id="IPR036412">
    <property type="entry name" value="HAD-like_sf"/>
</dbReference>
<dbReference type="SFLD" id="SFLDS00003">
    <property type="entry name" value="Haloacid_Dehalogenase"/>
    <property type="match status" value="1"/>
</dbReference>
<evidence type="ECO:0000256" key="1">
    <source>
        <dbReference type="ARBA" id="ARBA00006171"/>
    </source>
</evidence>
<dbReference type="InterPro" id="IPR010976">
    <property type="entry name" value="B-phosphoglucomutase_hydrolase"/>
</dbReference>
<dbReference type="RefSeq" id="WP_378585443.1">
    <property type="nucleotide sequence ID" value="NZ_JBHSKD010000002.1"/>
</dbReference>
<comment type="similarity">
    <text evidence="1">Belongs to the HAD-like hydrolase superfamily. CbbY/CbbZ/Gph/YieH family.</text>
</comment>
<feature type="domain" description="Glycoside hydrolase family 65 central catalytic" evidence="4">
    <location>
        <begin position="594"/>
        <end position="988"/>
    </location>
</feature>
<dbReference type="NCBIfam" id="TIGR01509">
    <property type="entry name" value="HAD-SF-IA-v3"/>
    <property type="match status" value="1"/>
</dbReference>